<dbReference type="GO" id="GO:0004301">
    <property type="term" value="F:epoxide hydrolase activity"/>
    <property type="evidence" value="ECO:0007669"/>
    <property type="project" value="TreeGrafter"/>
</dbReference>
<evidence type="ECO:0000256" key="3">
    <source>
        <dbReference type="ARBA" id="ARBA00022801"/>
    </source>
</evidence>
<dbReference type="InterPro" id="IPR029058">
    <property type="entry name" value="AB_hydrolase_fold"/>
</dbReference>
<dbReference type="OrthoDB" id="5171248at2"/>
<gene>
    <name evidence="6" type="ORF">FKR81_12765</name>
</gene>
<keyword evidence="2" id="KW-0058">Aromatic hydrocarbons catabolism</keyword>
<keyword evidence="7" id="KW-1185">Reference proteome</keyword>
<evidence type="ECO:0000256" key="1">
    <source>
        <dbReference type="ARBA" id="ARBA00010088"/>
    </source>
</evidence>
<dbReference type="InterPro" id="IPR000639">
    <property type="entry name" value="Epox_hydrolase-like"/>
</dbReference>
<proteinExistence type="inferred from homology"/>
<dbReference type="InterPro" id="IPR010497">
    <property type="entry name" value="Epoxide_hydro_N"/>
</dbReference>
<feature type="active site" description="Proton donor" evidence="4">
    <location>
        <position position="299"/>
    </location>
</feature>
<accession>A0A563EVQ1</accession>
<dbReference type="PANTHER" id="PTHR21661">
    <property type="entry name" value="EPOXIDE HYDROLASE 1-RELATED"/>
    <property type="match status" value="1"/>
</dbReference>
<dbReference type="PIRSF" id="PIRSF001112">
    <property type="entry name" value="Epoxide_hydrolase"/>
    <property type="match status" value="1"/>
</dbReference>
<protein>
    <submittedName>
        <fullName evidence="6">Epoxide hydrolase</fullName>
    </submittedName>
</protein>
<feature type="domain" description="Epoxide hydrolase N-terminal" evidence="5">
    <location>
        <begin position="11"/>
        <end position="116"/>
    </location>
</feature>
<evidence type="ECO:0000259" key="5">
    <source>
        <dbReference type="Pfam" id="PF06441"/>
    </source>
</evidence>
<comment type="caution">
    <text evidence="6">The sequence shown here is derived from an EMBL/GenBank/DDBJ whole genome shotgun (WGS) entry which is preliminary data.</text>
</comment>
<dbReference type="SUPFAM" id="SSF53474">
    <property type="entry name" value="alpha/beta-Hydrolases"/>
    <property type="match status" value="1"/>
</dbReference>
<evidence type="ECO:0000313" key="6">
    <source>
        <dbReference type="EMBL" id="TWP51733.1"/>
    </source>
</evidence>
<feature type="active site" description="Proton acceptor" evidence="4">
    <location>
        <position position="351"/>
    </location>
</feature>
<feature type="active site" description="Nucleophile" evidence="4">
    <location>
        <position position="175"/>
    </location>
</feature>
<organism evidence="6 7">
    <name type="scientific">Lentzea tibetensis</name>
    <dbReference type="NCBI Taxonomy" id="2591470"/>
    <lineage>
        <taxon>Bacteria</taxon>
        <taxon>Bacillati</taxon>
        <taxon>Actinomycetota</taxon>
        <taxon>Actinomycetes</taxon>
        <taxon>Pseudonocardiales</taxon>
        <taxon>Pseudonocardiaceae</taxon>
        <taxon>Lentzea</taxon>
    </lineage>
</organism>
<dbReference type="GO" id="GO:0097176">
    <property type="term" value="P:epoxide metabolic process"/>
    <property type="evidence" value="ECO:0007669"/>
    <property type="project" value="TreeGrafter"/>
</dbReference>
<reference evidence="6 7" key="1">
    <citation type="submission" date="2019-07" db="EMBL/GenBank/DDBJ databases">
        <title>Lentzea xizangensis sp. nov., isolated from Qinghai-Tibetan Plateau Soils.</title>
        <authorList>
            <person name="Huang J."/>
        </authorList>
    </citation>
    <scope>NUCLEOTIDE SEQUENCE [LARGE SCALE GENOMIC DNA]</scope>
    <source>
        <strain evidence="6 7">FXJ1.1311</strain>
    </source>
</reference>
<dbReference type="AlphaFoldDB" id="A0A563EVQ1"/>
<dbReference type="InterPro" id="IPR016292">
    <property type="entry name" value="Epoxide_hydrolase"/>
</dbReference>
<keyword evidence="3 6" id="KW-0378">Hydrolase</keyword>
<evidence type="ECO:0000313" key="7">
    <source>
        <dbReference type="Proteomes" id="UP000316639"/>
    </source>
</evidence>
<dbReference type="Gene3D" id="3.40.50.1820">
    <property type="entry name" value="alpha/beta hydrolase"/>
    <property type="match status" value="1"/>
</dbReference>
<dbReference type="PRINTS" id="PR00412">
    <property type="entry name" value="EPOXHYDRLASE"/>
</dbReference>
<dbReference type="Proteomes" id="UP000316639">
    <property type="component" value="Unassembled WGS sequence"/>
</dbReference>
<evidence type="ECO:0000256" key="2">
    <source>
        <dbReference type="ARBA" id="ARBA00022797"/>
    </source>
</evidence>
<comment type="similarity">
    <text evidence="1">Belongs to the peptidase S33 family.</text>
</comment>
<evidence type="ECO:0000256" key="4">
    <source>
        <dbReference type="PIRSR" id="PIRSR001112-1"/>
    </source>
</evidence>
<name>A0A563EVQ1_9PSEU</name>
<dbReference type="EMBL" id="VOBR01000007">
    <property type="protein sequence ID" value="TWP51733.1"/>
    <property type="molecule type" value="Genomic_DNA"/>
</dbReference>
<sequence>MSYSRTSFADMKPFRIDIPQSALDDLHARLDLTRWPHEPAGIGWQQGTPVSYLRELVRYWRHEFDWRAAEKRLNSYPQFTTAIDGHEVHFVHVRSANENALPLLLTHGWPATFTEFLEVVEPLSEDFHLVIPSIPGFGFSGPTQELGWTVKRVAGVWAELMRGLGYDRYVAHGNDFGSLATRELALLDDEHVLAIHVNQIFSAGVTAENADFSVEAEKRSVEKAQIYEWQQGAYAMIMGTRPQSVAYGLTDSPVAQLEWIAWGFRTWSDPDTPVDRDALLANVMIYWLTGTAGSSARYYQEGTEAWGELEPDLRVPTAVALFPHDLGVPIRRMAERNHNIVRWTEFDRGGHFAGLEVPGLLAADIRAAFEPYL</sequence>
<dbReference type="Pfam" id="PF06441">
    <property type="entry name" value="EHN"/>
    <property type="match status" value="1"/>
</dbReference>
<dbReference type="PANTHER" id="PTHR21661:SF35">
    <property type="entry name" value="EPOXIDE HYDROLASE"/>
    <property type="match status" value="1"/>
</dbReference>